<dbReference type="GO" id="GO:0009236">
    <property type="term" value="P:cobalamin biosynthetic process"/>
    <property type="evidence" value="ECO:0007669"/>
    <property type="project" value="UniProtKB-UniPathway"/>
</dbReference>
<accession>A0A3E2TST0</accession>
<dbReference type="GO" id="GO:0043752">
    <property type="term" value="F:adenosylcobinamide kinase activity"/>
    <property type="evidence" value="ECO:0007669"/>
    <property type="project" value="InterPro"/>
</dbReference>
<gene>
    <name evidence="1" type="ORF">DW070_00885</name>
</gene>
<reference evidence="1 2" key="1">
    <citation type="submission" date="2018-08" db="EMBL/GenBank/DDBJ databases">
        <title>A genome reference for cultivated species of the human gut microbiota.</title>
        <authorList>
            <person name="Zou Y."/>
            <person name="Xue W."/>
            <person name="Luo G."/>
        </authorList>
    </citation>
    <scope>NUCLEOTIDE SEQUENCE [LARGE SCALE GENOMIC DNA]</scope>
    <source>
        <strain evidence="1 2">AF45-17</strain>
    </source>
</reference>
<name>A0A3E2TST0_9FIRM</name>
<dbReference type="EMBL" id="QVEP01000002">
    <property type="protein sequence ID" value="RGB82127.1"/>
    <property type="molecule type" value="Genomic_DNA"/>
</dbReference>
<dbReference type="InterPro" id="IPR003203">
    <property type="entry name" value="CobU/CobP"/>
</dbReference>
<dbReference type="UniPathway" id="UPA00148">
    <property type="reaction ID" value="UER00236"/>
</dbReference>
<dbReference type="Proteomes" id="UP000260773">
    <property type="component" value="Unassembled WGS sequence"/>
</dbReference>
<dbReference type="InterPro" id="IPR027417">
    <property type="entry name" value="P-loop_NTPase"/>
</dbReference>
<comment type="caution">
    <text evidence="1">The sequence shown here is derived from an EMBL/GenBank/DDBJ whole genome shotgun (WGS) entry which is preliminary data.</text>
</comment>
<sequence length="126" mass="13973">MIFVTGGCFQGKQQWVLQNCQVQPFRVADGAVCSMEAIKSAGVLDHFHLLVRRWMQAGKIPADETEKILSDNPDIVIITDEIGSGIVPLDVKEREWREVHGRICCQLAGRADAVFRVIAGIGQKIK</sequence>
<evidence type="ECO:0000313" key="1">
    <source>
        <dbReference type="EMBL" id="RGB82127.1"/>
    </source>
</evidence>
<dbReference type="AlphaFoldDB" id="A0A3E2TST0"/>
<dbReference type="Gene3D" id="3.40.50.300">
    <property type="entry name" value="P-loop containing nucleotide triphosphate hydrolases"/>
    <property type="match status" value="1"/>
</dbReference>
<protein>
    <submittedName>
        <fullName evidence="1">Adenosylcobinamide kinase</fullName>
    </submittedName>
</protein>
<organism evidence="1 2">
    <name type="scientific">Coprococcus catus</name>
    <dbReference type="NCBI Taxonomy" id="116085"/>
    <lineage>
        <taxon>Bacteria</taxon>
        <taxon>Bacillati</taxon>
        <taxon>Bacillota</taxon>
        <taxon>Clostridia</taxon>
        <taxon>Lachnospirales</taxon>
        <taxon>Lachnospiraceae</taxon>
        <taxon>Coprococcus</taxon>
    </lineage>
</organism>
<proteinExistence type="predicted"/>
<dbReference type="RefSeq" id="WP_015513566.1">
    <property type="nucleotide sequence ID" value="NZ_JAQCWV010000004.1"/>
</dbReference>
<dbReference type="SUPFAM" id="SSF52540">
    <property type="entry name" value="P-loop containing nucleoside triphosphate hydrolases"/>
    <property type="match status" value="1"/>
</dbReference>
<keyword evidence="1" id="KW-0808">Transferase</keyword>
<keyword evidence="1" id="KW-0418">Kinase</keyword>
<dbReference type="GO" id="GO:0000166">
    <property type="term" value="F:nucleotide binding"/>
    <property type="evidence" value="ECO:0007669"/>
    <property type="project" value="InterPro"/>
</dbReference>
<dbReference type="Pfam" id="PF02283">
    <property type="entry name" value="CobU"/>
    <property type="match status" value="1"/>
</dbReference>
<evidence type="ECO:0000313" key="2">
    <source>
        <dbReference type="Proteomes" id="UP000260773"/>
    </source>
</evidence>